<feature type="domain" description="GP-PDE" evidence="3">
    <location>
        <begin position="383"/>
        <end position="679"/>
    </location>
</feature>
<dbReference type="PROSITE" id="PS51166">
    <property type="entry name" value="CBM20"/>
    <property type="match status" value="1"/>
</dbReference>
<evidence type="ECO:0000256" key="1">
    <source>
        <dbReference type="ARBA" id="ARBA00022801"/>
    </source>
</evidence>
<evidence type="ECO:0000259" key="3">
    <source>
        <dbReference type="PROSITE" id="PS51704"/>
    </source>
</evidence>
<accession>A0A9C5ZQ52</accession>
<evidence type="ECO:0000313" key="5">
    <source>
        <dbReference type="RefSeq" id="XP_037901447.1"/>
    </source>
</evidence>
<dbReference type="SUPFAM" id="SSF51695">
    <property type="entry name" value="PLC-like phosphodiesterases"/>
    <property type="match status" value="1"/>
</dbReference>
<dbReference type="InterPro" id="IPR002044">
    <property type="entry name" value="CBM20"/>
</dbReference>
<dbReference type="InterPro" id="IPR013784">
    <property type="entry name" value="Carb-bd-like_fold"/>
</dbReference>
<keyword evidence="1" id="KW-0378">Hydrolase</keyword>
<dbReference type="GO" id="GO:0046475">
    <property type="term" value="P:glycerophospholipid catabolic process"/>
    <property type="evidence" value="ECO:0007669"/>
    <property type="project" value="TreeGrafter"/>
</dbReference>
<dbReference type="InterPro" id="IPR051578">
    <property type="entry name" value="GDPD"/>
</dbReference>
<dbReference type="PANTHER" id="PTHR22958">
    <property type="entry name" value="GLYCEROPHOSPHORYL DIESTER PHOSPHODIESTERASE"/>
    <property type="match status" value="1"/>
</dbReference>
<keyword evidence="4" id="KW-1185">Reference proteome</keyword>
<dbReference type="GeneID" id="119645356"/>
<dbReference type="SUPFAM" id="SSF49452">
    <property type="entry name" value="Starch-binding domain-like"/>
    <property type="match status" value="1"/>
</dbReference>
<dbReference type="Pfam" id="PF00686">
    <property type="entry name" value="CBM_20"/>
    <property type="match status" value="1"/>
</dbReference>
<dbReference type="InterPro" id="IPR013783">
    <property type="entry name" value="Ig-like_fold"/>
</dbReference>
<dbReference type="InterPro" id="IPR017946">
    <property type="entry name" value="PLC-like_Pdiesterase_TIM-brl"/>
</dbReference>
<organism evidence="4 5">
    <name type="scientific">Glossina fuscipes</name>
    <dbReference type="NCBI Taxonomy" id="7396"/>
    <lineage>
        <taxon>Eukaryota</taxon>
        <taxon>Metazoa</taxon>
        <taxon>Ecdysozoa</taxon>
        <taxon>Arthropoda</taxon>
        <taxon>Hexapoda</taxon>
        <taxon>Insecta</taxon>
        <taxon>Pterygota</taxon>
        <taxon>Neoptera</taxon>
        <taxon>Endopterygota</taxon>
        <taxon>Diptera</taxon>
        <taxon>Brachycera</taxon>
        <taxon>Muscomorpha</taxon>
        <taxon>Hippoboscoidea</taxon>
        <taxon>Glossinidae</taxon>
        <taxon>Glossina</taxon>
    </lineage>
</organism>
<dbReference type="Gene3D" id="2.60.40.10">
    <property type="entry name" value="Immunoglobulins"/>
    <property type="match status" value="1"/>
</dbReference>
<dbReference type="RefSeq" id="XP_037901447.1">
    <property type="nucleotide sequence ID" value="XM_038045519.1"/>
</dbReference>
<name>A0A9C5ZQ52_9MUSC</name>
<dbReference type="PROSITE" id="PS51704">
    <property type="entry name" value="GP_PDE"/>
    <property type="match status" value="1"/>
</dbReference>
<reference evidence="5" key="1">
    <citation type="submission" date="2025-08" db="UniProtKB">
        <authorList>
            <consortium name="RefSeq"/>
        </authorList>
    </citation>
    <scope>IDENTIFICATION</scope>
    <source>
        <tissue evidence="5">Whole body pupa</tissue>
    </source>
</reference>
<dbReference type="Proteomes" id="UP000092443">
    <property type="component" value="Unplaced"/>
</dbReference>
<evidence type="ECO:0000313" key="4">
    <source>
        <dbReference type="Proteomes" id="UP000092443"/>
    </source>
</evidence>
<dbReference type="KEGG" id="gfs:119645356"/>
<dbReference type="Pfam" id="PF03009">
    <property type="entry name" value="GDPD"/>
    <property type="match status" value="1"/>
</dbReference>
<gene>
    <name evidence="5" type="primary">LOC119645356</name>
</gene>
<protein>
    <submittedName>
        <fullName evidence="5">Glycerophosphocholine phosphodiesterase GPCPD1-like isoform X1</fullName>
    </submittedName>
</protein>
<proteinExistence type="predicted"/>
<dbReference type="AlphaFoldDB" id="A0A9C5ZQ52"/>
<dbReference type="SMART" id="SM01065">
    <property type="entry name" value="CBM_2"/>
    <property type="match status" value="1"/>
</dbReference>
<evidence type="ECO:0000259" key="2">
    <source>
        <dbReference type="PROSITE" id="PS51166"/>
    </source>
</evidence>
<dbReference type="PANTHER" id="PTHR22958:SF1">
    <property type="entry name" value="GLYCEROPHOSPHOCHOLINE PHOSPHODIESTERASE GPCPD1"/>
    <property type="match status" value="1"/>
</dbReference>
<dbReference type="InterPro" id="IPR030395">
    <property type="entry name" value="GP_PDE_dom"/>
</dbReference>
<feature type="domain" description="CBM20" evidence="2">
    <location>
        <begin position="87"/>
        <end position="200"/>
    </location>
</feature>
<sequence>MQVSGSWKVIWRFARDFRTLASFYKIQLPPVAKNSIKMSMTTVLPIIKTNGLLLDDHIKNCVSYAEAGAIADNFGLPRTINDEPEVANVCTSILQSFTVTLDEPLQSNERVGLTGDINALGDWQLSSCVALNATNNNLVWTGNMMLESCRNISYRYLVFAEDNRGYRQIRRWETHLKPRTLSTCKMNCHQEDRFGVSSNGEIKFHRGWITNESIVQFKFEREKMFQVHDIEKFDPDNILIKLIPLEQDLQTPLDPHNSAINVEVTKMQYGESQLQAQPSLGIAYKRHEIIIFHVIVPDPTAIAFALTFHSQSKEPLGRAIIRPSVLVASSGDLELNVTQPPEKSDTVIARLTLPYLVVKPFSDVDRLNFRTTFAYYWPKSWPNLDVGHRGNGKSYIADPPAEPENTVASFLRAYESFADMVELDIHLTADNVPVVYHDFGVRTAPQGKIVKTIDQLEYILIKDITYEKLKNLRIFAIINNEIKEYPSHNSEPVIEHRIFPRLKDILEALPKTLGLDVEIKWPQTRKCGNLEAEQTIDKNFFVDKVLKTIIDKGCGRPLIFSSFDPDICTMFRYKQNIFPVLFLSMGETKKWEPLMNLRTRTFEQAINNAQAFELAGTAPHAEDFLGANGANMIQKARNLGQAALVWGDDCNSKKAVKYFQDIGATAVCYDRTDLNVAESKERAFFNSTDIIDQFEDQCRP</sequence>
<dbReference type="GO" id="GO:2001070">
    <property type="term" value="F:starch binding"/>
    <property type="evidence" value="ECO:0007669"/>
    <property type="project" value="InterPro"/>
</dbReference>
<dbReference type="GO" id="GO:0047389">
    <property type="term" value="F:glycerophosphocholine phosphodiesterase activity"/>
    <property type="evidence" value="ECO:0007669"/>
    <property type="project" value="TreeGrafter"/>
</dbReference>
<dbReference type="Gene3D" id="3.20.20.190">
    <property type="entry name" value="Phosphatidylinositol (PI) phosphodiesterase"/>
    <property type="match status" value="1"/>
</dbReference>